<evidence type="ECO:0000313" key="1">
    <source>
        <dbReference type="EMBL" id="MDT0608855.1"/>
    </source>
</evidence>
<name>A0ABU3AGD1_9ACTN</name>
<keyword evidence="2" id="KW-1185">Reference proteome</keyword>
<dbReference type="Proteomes" id="UP001180724">
    <property type="component" value="Unassembled WGS sequence"/>
</dbReference>
<organism evidence="1 2">
    <name type="scientific">Streptomyces lancefieldiae</name>
    <dbReference type="NCBI Taxonomy" id="3075520"/>
    <lineage>
        <taxon>Bacteria</taxon>
        <taxon>Bacillati</taxon>
        <taxon>Actinomycetota</taxon>
        <taxon>Actinomycetes</taxon>
        <taxon>Kitasatosporales</taxon>
        <taxon>Streptomycetaceae</taxon>
        <taxon>Streptomyces</taxon>
    </lineage>
</organism>
<accession>A0ABU3AGD1</accession>
<dbReference type="RefSeq" id="WP_311570444.1">
    <property type="nucleotide sequence ID" value="NZ_JAVRFH010000001.1"/>
</dbReference>
<reference evidence="1" key="1">
    <citation type="submission" date="2024-05" db="EMBL/GenBank/DDBJ databases">
        <title>30 novel species of actinomycetes from the DSMZ collection.</title>
        <authorList>
            <person name="Nouioui I."/>
        </authorList>
    </citation>
    <scope>NUCLEOTIDE SEQUENCE</scope>
    <source>
        <strain evidence="1">DSM 40712</strain>
    </source>
</reference>
<gene>
    <name evidence="1" type="ORF">RM812_01135</name>
</gene>
<sequence length="75" mass="8519">MARHMDRIRREAMEQYGDEPADALEALAHVLKVYADEHDSRLMVEATNGIYGQRVRTGLTMGDLREIANRLGVHP</sequence>
<protein>
    <submittedName>
        <fullName evidence="1">Uncharacterized protein</fullName>
    </submittedName>
</protein>
<dbReference type="EMBL" id="JAVRFH010000001">
    <property type="protein sequence ID" value="MDT0608855.1"/>
    <property type="molecule type" value="Genomic_DNA"/>
</dbReference>
<comment type="caution">
    <text evidence="1">The sequence shown here is derived from an EMBL/GenBank/DDBJ whole genome shotgun (WGS) entry which is preliminary data.</text>
</comment>
<evidence type="ECO:0000313" key="2">
    <source>
        <dbReference type="Proteomes" id="UP001180724"/>
    </source>
</evidence>
<proteinExistence type="predicted"/>